<reference evidence="1" key="1">
    <citation type="journal article" date="2014" name="Front. Microbiol.">
        <title>High frequency of phylogenetically diverse reductive dehalogenase-homologous genes in deep subseafloor sedimentary metagenomes.</title>
        <authorList>
            <person name="Kawai M."/>
            <person name="Futagami T."/>
            <person name="Toyoda A."/>
            <person name="Takaki Y."/>
            <person name="Nishi S."/>
            <person name="Hori S."/>
            <person name="Arai W."/>
            <person name="Tsubouchi T."/>
            <person name="Morono Y."/>
            <person name="Uchiyama I."/>
            <person name="Ito T."/>
            <person name="Fujiyama A."/>
            <person name="Inagaki F."/>
            <person name="Takami H."/>
        </authorList>
    </citation>
    <scope>NUCLEOTIDE SEQUENCE</scope>
    <source>
        <strain evidence="1">Expedition CK06-06</strain>
    </source>
</reference>
<feature type="non-terminal residue" evidence="1">
    <location>
        <position position="65"/>
    </location>
</feature>
<organism evidence="1">
    <name type="scientific">marine sediment metagenome</name>
    <dbReference type="NCBI Taxonomy" id="412755"/>
    <lineage>
        <taxon>unclassified sequences</taxon>
        <taxon>metagenomes</taxon>
        <taxon>ecological metagenomes</taxon>
    </lineage>
</organism>
<name>X1VVI8_9ZZZZ</name>
<dbReference type="EMBL" id="BARW01042389">
    <property type="protein sequence ID" value="GAJ22026.1"/>
    <property type="molecule type" value="Genomic_DNA"/>
</dbReference>
<gene>
    <name evidence="1" type="ORF">S12H4_62849</name>
</gene>
<feature type="non-terminal residue" evidence="1">
    <location>
        <position position="1"/>
    </location>
</feature>
<dbReference type="AlphaFoldDB" id="X1VVI8"/>
<accession>X1VVI8</accession>
<protein>
    <submittedName>
        <fullName evidence="1">Uncharacterized protein</fullName>
    </submittedName>
</protein>
<sequence length="65" mass="7264">SYNWLQQSILINIFTTSYDFLIHQQTTSVVIEGCGSIDYASSLPEATFKTGDTRVLVYNSENVSP</sequence>
<proteinExistence type="predicted"/>
<evidence type="ECO:0000313" key="1">
    <source>
        <dbReference type="EMBL" id="GAJ22026.1"/>
    </source>
</evidence>
<comment type="caution">
    <text evidence="1">The sequence shown here is derived from an EMBL/GenBank/DDBJ whole genome shotgun (WGS) entry which is preliminary data.</text>
</comment>